<protein>
    <recommendedName>
        <fullName evidence="4">Transcription factor domain-containing protein</fullName>
    </recommendedName>
</protein>
<keyword evidence="1" id="KW-0539">Nucleus</keyword>
<proteinExistence type="predicted"/>
<organism evidence="2 3">
    <name type="scientific">Staphylotrichum longicolle</name>
    <dbReference type="NCBI Taxonomy" id="669026"/>
    <lineage>
        <taxon>Eukaryota</taxon>
        <taxon>Fungi</taxon>
        <taxon>Dikarya</taxon>
        <taxon>Ascomycota</taxon>
        <taxon>Pezizomycotina</taxon>
        <taxon>Sordariomycetes</taxon>
        <taxon>Sordariomycetidae</taxon>
        <taxon>Sordariales</taxon>
        <taxon>Chaetomiaceae</taxon>
        <taxon>Staphylotrichum</taxon>
    </lineage>
</organism>
<evidence type="ECO:0000313" key="2">
    <source>
        <dbReference type="EMBL" id="KAG7294478.1"/>
    </source>
</evidence>
<dbReference type="Pfam" id="PF11951">
    <property type="entry name" value="Fungal_trans_2"/>
    <property type="match status" value="1"/>
</dbReference>
<dbReference type="AlphaFoldDB" id="A0AAD4F6I4"/>
<gene>
    <name evidence="2" type="ORF">NEMBOFW57_004552</name>
</gene>
<comment type="caution">
    <text evidence="2">The sequence shown here is derived from an EMBL/GenBank/DDBJ whole genome shotgun (WGS) entry which is preliminary data.</text>
</comment>
<evidence type="ECO:0000313" key="3">
    <source>
        <dbReference type="Proteomes" id="UP001197093"/>
    </source>
</evidence>
<keyword evidence="3" id="KW-1185">Reference proteome</keyword>
<accession>A0AAD4F6I4</accession>
<evidence type="ECO:0000256" key="1">
    <source>
        <dbReference type="ARBA" id="ARBA00023242"/>
    </source>
</evidence>
<reference evidence="2" key="1">
    <citation type="submission" date="2023-02" db="EMBL/GenBank/DDBJ databases">
        <authorList>
            <person name="Palmer J.M."/>
        </authorList>
    </citation>
    <scope>NUCLEOTIDE SEQUENCE</scope>
    <source>
        <strain evidence="2">FW57</strain>
    </source>
</reference>
<name>A0AAD4F6I4_9PEZI</name>
<sequence length="213" mass="23771">MAVFMTAFPHYIPSSNNHAARVHHLCVALRLVNAQLSGRDAASNETMVVVLVLGLYERYHGEYQRGLMHLDGLRRMLDLRGGIRELSTSSPDLARKIFRTDLEYSLNLGTPPRFTLQDVKPVTTPIYHNNLQEHFSPPFHPNLPIPLAIHHLLRAATRTAHLLHTASTSPTFKLSSRAVHDTFILLGYRLQALSPLLALHTIPAAGDEVVGKE</sequence>
<dbReference type="EMBL" id="JAHCVI010000001">
    <property type="protein sequence ID" value="KAG7294478.1"/>
    <property type="molecule type" value="Genomic_DNA"/>
</dbReference>
<dbReference type="PANTHER" id="PTHR37540">
    <property type="entry name" value="TRANSCRIPTION FACTOR (ACR-2), PUTATIVE-RELATED-RELATED"/>
    <property type="match status" value="1"/>
</dbReference>
<dbReference type="PANTHER" id="PTHR37540:SF9">
    <property type="entry name" value="ZN(2)-C6 FUNGAL-TYPE DOMAIN-CONTAINING PROTEIN"/>
    <property type="match status" value="1"/>
</dbReference>
<dbReference type="Proteomes" id="UP001197093">
    <property type="component" value="Unassembled WGS sequence"/>
</dbReference>
<dbReference type="InterPro" id="IPR021858">
    <property type="entry name" value="Fun_TF"/>
</dbReference>
<evidence type="ECO:0008006" key="4">
    <source>
        <dbReference type="Google" id="ProtNLM"/>
    </source>
</evidence>